<evidence type="ECO:0000313" key="1">
    <source>
        <dbReference type="EMBL" id="CRX37640.1"/>
    </source>
</evidence>
<accession>A0A0H5E367</accession>
<proteinExistence type="predicted"/>
<organism evidence="1 2">
    <name type="scientific">Estrella lausannensis</name>
    <dbReference type="NCBI Taxonomy" id="483423"/>
    <lineage>
        <taxon>Bacteria</taxon>
        <taxon>Pseudomonadati</taxon>
        <taxon>Chlamydiota</taxon>
        <taxon>Chlamydiia</taxon>
        <taxon>Parachlamydiales</taxon>
        <taxon>Candidatus Criblamydiaceae</taxon>
        <taxon>Estrella</taxon>
    </lineage>
</organism>
<dbReference type="AlphaFoldDB" id="A0A0H5E367"/>
<dbReference type="RefSeq" id="WP_098037501.1">
    <property type="nucleotide sequence ID" value="NZ_CWGJ01000005.1"/>
</dbReference>
<reference evidence="2" key="1">
    <citation type="submission" date="2015-06" db="EMBL/GenBank/DDBJ databases">
        <authorList>
            <person name="Bertelli C."/>
        </authorList>
    </citation>
    <scope>NUCLEOTIDE SEQUENCE [LARGE SCALE GENOMIC DNA]</scope>
    <source>
        <strain evidence="2">CRIB-30</strain>
    </source>
</reference>
<sequence length="484" mass="54661">MLSILSSSHLLNPLRIGEKPCPEEKLSWLGRSADWIFDFGQKSYNLYPLRGRLVACPFLDKRCRSWIEIAIKVLLIATFIIPLVALAGKWIHRSANKIIATEYPDPIFTLFEAASLIEDPGLREEALFHSEMVLYPDDFERRVEEALSNPHPFIKNDELMKLSSEKAKRDPKRAFSLINLIDNREIKHRASMKVLALILPDHQESAHLFISSVREESRRAVYLSLLAASIHEKWPARAKQLVVQAVDLIINVDEPHQTDACVKAIPFLYKVDHAVGQEIKQRACLIAKNHERPYMRVQALSKLAKCIPVPAEAVELVDEAALEAENEGDLVFREWALKKLSKTALSICRERAIRIIDEKISLPHIRAVSRATAAVFEARLSQTRAREFLNLSKLDIESIRGTILRSACLEEMMTQVAKADLASAFDMMQTLQDSHEKQIAGEAVILEMAVTAPQEALLLAKAEEGPSRDRLLLNIVRKIVDRAG</sequence>
<evidence type="ECO:0000313" key="2">
    <source>
        <dbReference type="Proteomes" id="UP000220251"/>
    </source>
</evidence>
<dbReference type="Proteomes" id="UP000220251">
    <property type="component" value="Unassembled WGS sequence"/>
</dbReference>
<gene>
    <name evidence="1" type="ORF">ELAC_0279</name>
</gene>
<protein>
    <submittedName>
        <fullName evidence="1">Uncharacterized protein</fullName>
    </submittedName>
</protein>
<dbReference type="EMBL" id="CWGJ01000005">
    <property type="protein sequence ID" value="CRX37640.1"/>
    <property type="molecule type" value="Genomic_DNA"/>
</dbReference>
<name>A0A0H5E367_9BACT</name>
<keyword evidence="2" id="KW-1185">Reference proteome</keyword>